<name>A0ABT0XH37_9BACI</name>
<accession>A0ABT0XH37</accession>
<evidence type="ECO:0000313" key="1">
    <source>
        <dbReference type="EMBL" id="MCM2675206.1"/>
    </source>
</evidence>
<dbReference type="EMBL" id="JAMQJY010000001">
    <property type="protein sequence ID" value="MCM2675206.1"/>
    <property type="molecule type" value="Genomic_DNA"/>
</dbReference>
<organism evidence="1 2">
    <name type="scientific">Alkalicoccobacillus plakortidis</name>
    <dbReference type="NCBI Taxonomy" id="444060"/>
    <lineage>
        <taxon>Bacteria</taxon>
        <taxon>Bacillati</taxon>
        <taxon>Bacillota</taxon>
        <taxon>Bacilli</taxon>
        <taxon>Bacillales</taxon>
        <taxon>Bacillaceae</taxon>
        <taxon>Alkalicoccobacillus</taxon>
    </lineage>
</organism>
<reference evidence="1" key="1">
    <citation type="submission" date="2022-06" db="EMBL/GenBank/DDBJ databases">
        <title>Alkalicoccobacillus porphyridii sp. nov., isolated from a marine red alga, Porphyridium purpureum and reclassification of Shouchella plakortidis and Shouchella gibsonii as Alkalicoccobacillus plakortidis comb. nov. and Alkalicoccobacillus gibsonii comb. nov.</title>
        <authorList>
            <person name="Kim K.H."/>
            <person name="Lee J.K."/>
            <person name="Han D.M."/>
            <person name="Baek J.H."/>
            <person name="Jeon C.O."/>
        </authorList>
    </citation>
    <scope>NUCLEOTIDE SEQUENCE</scope>
    <source>
        <strain evidence="1">DSM 19153</strain>
    </source>
</reference>
<evidence type="ECO:0000313" key="2">
    <source>
        <dbReference type="Proteomes" id="UP001203665"/>
    </source>
</evidence>
<gene>
    <name evidence="1" type="ORF">NDM98_06680</name>
</gene>
<dbReference type="Proteomes" id="UP001203665">
    <property type="component" value="Unassembled WGS sequence"/>
</dbReference>
<dbReference type="InterPro" id="IPR011990">
    <property type="entry name" value="TPR-like_helical_dom_sf"/>
</dbReference>
<dbReference type="SUPFAM" id="SSF48452">
    <property type="entry name" value="TPR-like"/>
    <property type="match status" value="1"/>
</dbReference>
<dbReference type="RefSeq" id="WP_251605616.1">
    <property type="nucleotide sequence ID" value="NZ_JAMQJY010000001.1"/>
</dbReference>
<dbReference type="Gene3D" id="1.25.40.10">
    <property type="entry name" value="Tetratricopeptide repeat domain"/>
    <property type="match status" value="1"/>
</dbReference>
<dbReference type="Pfam" id="PF14559">
    <property type="entry name" value="TPR_19"/>
    <property type="match status" value="1"/>
</dbReference>
<comment type="caution">
    <text evidence="1">The sequence shown here is derived from an EMBL/GenBank/DDBJ whole genome shotgun (WGS) entry which is preliminary data.</text>
</comment>
<proteinExistence type="predicted"/>
<keyword evidence="2" id="KW-1185">Reference proteome</keyword>
<sequence>MAYDYFQQAEMIEPENPKVRFGKMLSLVELGRLEEAVRMTDKLLKEGTGDYFENLQVHISLLVQAFPL</sequence>
<protein>
    <submittedName>
        <fullName evidence="1">Tetratricopeptide repeat protein</fullName>
    </submittedName>
</protein>